<dbReference type="Pfam" id="PF09691">
    <property type="entry name" value="T2SS_PulS_OutS"/>
    <property type="match status" value="1"/>
</dbReference>
<keyword evidence="4" id="KW-1185">Reference proteome</keyword>
<keyword evidence="1" id="KW-0449">Lipoprotein</keyword>
<accession>A0A379ZVJ9</accession>
<reference evidence="1 4" key="2">
    <citation type="submission" date="2024-07" db="EMBL/GenBank/DDBJ databases">
        <title>Genomes of novel Serratia strains from suburban soil.</title>
        <authorList>
            <person name="Markert E.X."/>
            <person name="Severe K."/>
            <person name="Severe L."/>
            <person name="Twing K.I."/>
            <person name="Ward L.M."/>
        </authorList>
    </citation>
    <scope>NUCLEOTIDE SEQUENCE [LARGE SCALE GENOMIC DNA]</scope>
    <source>
        <strain evidence="1 4">3C-UT</strain>
    </source>
</reference>
<dbReference type="Gene3D" id="1.20.58.1630">
    <property type="entry name" value="Chaperone lipoprotein PulS/OutS"/>
    <property type="match status" value="1"/>
</dbReference>
<protein>
    <submittedName>
        <fullName evidence="2">Pullulanase secretion protein pulS</fullName>
    </submittedName>
    <submittedName>
        <fullName evidence="1">Type II secretion system pilot lipoprotein GspS</fullName>
    </submittedName>
</protein>
<dbReference type="InterPro" id="IPR038432">
    <property type="entry name" value="PulS/OutS-like_sf"/>
</dbReference>
<dbReference type="Proteomes" id="UP000255529">
    <property type="component" value="Unassembled WGS sequence"/>
</dbReference>
<dbReference type="InterPro" id="IPR019114">
    <property type="entry name" value="Chap_lipoprot_PulS/OutS-like"/>
</dbReference>
<dbReference type="AlphaFoldDB" id="A0A379ZVJ9"/>
<gene>
    <name evidence="2" type="primary">pulS</name>
    <name evidence="1" type="synonym">gspS</name>
    <name evidence="1" type="ORF">AB4M04_19760</name>
    <name evidence="2" type="ORF">NCTC11544_03012</name>
</gene>
<dbReference type="GO" id="GO:0006886">
    <property type="term" value="P:intracellular protein transport"/>
    <property type="evidence" value="ECO:0007669"/>
    <property type="project" value="InterPro"/>
</dbReference>
<dbReference type="RefSeq" id="WP_017894023.1">
    <property type="nucleotide sequence ID" value="NZ_CAMIRF010000005.1"/>
</dbReference>
<evidence type="ECO:0000313" key="1">
    <source>
        <dbReference type="EMBL" id="MEX3174311.1"/>
    </source>
</evidence>
<dbReference type="NCBIfam" id="TIGR01004">
    <property type="entry name" value="PulS_OutS"/>
    <property type="match status" value="1"/>
</dbReference>
<evidence type="ECO:0000313" key="2">
    <source>
        <dbReference type="EMBL" id="SUI69038.1"/>
    </source>
</evidence>
<sequence>MVKKQFLLSFILCNTLLTGCSTTSDNNPTTKLDVEHQQQLAALIAGSQYLKENCQRNDIPAISALTKTAILEAKNKKWPVNESLSDALPLNAREIINKLNQDPTPVAQKCAYFNSSLAAFIEASRRQ</sequence>
<reference evidence="2 3" key="1">
    <citation type="submission" date="2018-06" db="EMBL/GenBank/DDBJ databases">
        <authorList>
            <consortium name="Pathogen Informatics"/>
            <person name="Doyle S."/>
        </authorList>
    </citation>
    <scope>NUCLEOTIDE SEQUENCE [LARGE SCALE GENOMIC DNA]</scope>
    <source>
        <strain evidence="2 3">NCTC11544</strain>
    </source>
</reference>
<dbReference type="InterPro" id="IPR005699">
    <property type="entry name" value="Chap_lipoprot_PulS/OutS"/>
</dbReference>
<dbReference type="Proteomes" id="UP001558101">
    <property type="component" value="Unassembled WGS sequence"/>
</dbReference>
<dbReference type="EMBL" id="JBFQXQ010000003">
    <property type="protein sequence ID" value="MEX3174311.1"/>
    <property type="molecule type" value="Genomic_DNA"/>
</dbReference>
<evidence type="ECO:0000313" key="3">
    <source>
        <dbReference type="Proteomes" id="UP000255529"/>
    </source>
</evidence>
<dbReference type="EMBL" id="UGYN01000002">
    <property type="protein sequence ID" value="SUI69038.1"/>
    <property type="molecule type" value="Genomic_DNA"/>
</dbReference>
<evidence type="ECO:0000313" key="4">
    <source>
        <dbReference type="Proteomes" id="UP001558101"/>
    </source>
</evidence>
<proteinExistence type="predicted"/>
<organism evidence="2 3">
    <name type="scientific">Serratia quinivorans</name>
    <dbReference type="NCBI Taxonomy" id="137545"/>
    <lineage>
        <taxon>Bacteria</taxon>
        <taxon>Pseudomonadati</taxon>
        <taxon>Pseudomonadota</taxon>
        <taxon>Gammaproteobacteria</taxon>
        <taxon>Enterobacterales</taxon>
        <taxon>Yersiniaceae</taxon>
        <taxon>Serratia</taxon>
    </lineage>
</organism>
<dbReference type="PROSITE" id="PS51257">
    <property type="entry name" value="PROKAR_LIPOPROTEIN"/>
    <property type="match status" value="1"/>
</dbReference>
<name>A0A379ZVJ9_9GAMM</name>